<feature type="chain" id="PRO_5038481907" description="VCBS repeat-containing protein" evidence="2">
    <location>
        <begin position="22"/>
        <end position="489"/>
    </location>
</feature>
<comment type="caution">
    <text evidence="3">The sequence shown here is derived from an EMBL/GenBank/DDBJ whole genome shotgun (WGS) entry which is preliminary data.</text>
</comment>
<accession>A0A917FM72</accession>
<feature type="signal peptide" evidence="2">
    <location>
        <begin position="1"/>
        <end position="21"/>
    </location>
</feature>
<evidence type="ECO:0000256" key="1">
    <source>
        <dbReference type="ARBA" id="ARBA00022729"/>
    </source>
</evidence>
<gene>
    <name evidence="3" type="ORF">GCM10010912_38010</name>
</gene>
<evidence type="ECO:0008006" key="5">
    <source>
        <dbReference type="Google" id="ProtNLM"/>
    </source>
</evidence>
<dbReference type="AlphaFoldDB" id="A0A917FM72"/>
<dbReference type="RefSeq" id="WP_189027644.1">
    <property type="nucleotide sequence ID" value="NZ_BMKR01000016.1"/>
</dbReference>
<dbReference type="SUPFAM" id="SSF69318">
    <property type="entry name" value="Integrin alpha N-terminal domain"/>
    <property type="match status" value="1"/>
</dbReference>
<organism evidence="3 4">
    <name type="scientific">Paenibacillus albidus</name>
    <dbReference type="NCBI Taxonomy" id="2041023"/>
    <lineage>
        <taxon>Bacteria</taxon>
        <taxon>Bacillati</taxon>
        <taxon>Bacillota</taxon>
        <taxon>Bacilli</taxon>
        <taxon>Bacillales</taxon>
        <taxon>Paenibacillaceae</taxon>
        <taxon>Paenibacillus</taxon>
    </lineage>
</organism>
<dbReference type="EMBL" id="BMKR01000016">
    <property type="protein sequence ID" value="GGF89288.1"/>
    <property type="molecule type" value="Genomic_DNA"/>
</dbReference>
<protein>
    <recommendedName>
        <fullName evidence="5">VCBS repeat-containing protein</fullName>
    </recommendedName>
</protein>
<dbReference type="InterPro" id="IPR013517">
    <property type="entry name" value="FG-GAP"/>
</dbReference>
<dbReference type="Pfam" id="PF13517">
    <property type="entry name" value="FG-GAP_3"/>
    <property type="match status" value="1"/>
</dbReference>
<evidence type="ECO:0000313" key="4">
    <source>
        <dbReference type="Proteomes" id="UP000637643"/>
    </source>
</evidence>
<evidence type="ECO:0000256" key="2">
    <source>
        <dbReference type="SAM" id="SignalP"/>
    </source>
</evidence>
<evidence type="ECO:0000313" key="3">
    <source>
        <dbReference type="EMBL" id="GGF89288.1"/>
    </source>
</evidence>
<proteinExistence type="predicted"/>
<dbReference type="InterPro" id="IPR028994">
    <property type="entry name" value="Integrin_alpha_N"/>
</dbReference>
<sequence>MKTSRLTTLLLLAVLATGCNVSETPSDLLRAPSQGNSDGNITEIVKPFLPANSHLTVPVNSASGSAIQLQDLDQDGQDEIIAFYKTDKTDYEIKTVVLTQKQNKWTLVETIAGVGSELADVQFADVTGDGKADLLLGFSGGEALSNELQVYSMNQEKLTEITKQPYDYLFVGDITGEGQTEIALFQNTFSSDTQPGASVQLLRLGNGQLQVLSNQSIDGTVIQVQFGKVSKTGTGLYVDVAVGAHSSYTALLAWEKGLFTDILSSEDYHRTELAESKDVVLTPLKPTQARVLGENNMAIKDYPLYSKDINADGINEVGFLIAPAGMESFAPLATPFISKYYQWDGQSKLIFIQEQFDRWGFNFHIPKNWAGLYTLETPVESPMPWENLQFSYRDAKTGKTAPLLSLRLLPKKDWAAAEVKLQAEQASYKMLYEIPNAEDPAASDIIVAVLPSASETGKLSGTALQEYQQRKLTMDEVMKLAGTPGKDTE</sequence>
<reference evidence="3" key="1">
    <citation type="journal article" date="2014" name="Int. J. Syst. Evol. Microbiol.">
        <title>Complete genome sequence of Corynebacterium casei LMG S-19264T (=DSM 44701T), isolated from a smear-ripened cheese.</title>
        <authorList>
            <consortium name="US DOE Joint Genome Institute (JGI-PGF)"/>
            <person name="Walter F."/>
            <person name="Albersmeier A."/>
            <person name="Kalinowski J."/>
            <person name="Ruckert C."/>
        </authorList>
    </citation>
    <scope>NUCLEOTIDE SEQUENCE</scope>
    <source>
        <strain evidence="3">CGMCC 1.16134</strain>
    </source>
</reference>
<dbReference type="Gene3D" id="2.130.10.130">
    <property type="entry name" value="Integrin alpha, N-terminal"/>
    <property type="match status" value="1"/>
</dbReference>
<keyword evidence="4" id="KW-1185">Reference proteome</keyword>
<dbReference type="Proteomes" id="UP000637643">
    <property type="component" value="Unassembled WGS sequence"/>
</dbReference>
<dbReference type="PROSITE" id="PS51257">
    <property type="entry name" value="PROKAR_LIPOPROTEIN"/>
    <property type="match status" value="1"/>
</dbReference>
<reference evidence="3" key="2">
    <citation type="submission" date="2020-09" db="EMBL/GenBank/DDBJ databases">
        <authorList>
            <person name="Sun Q."/>
            <person name="Zhou Y."/>
        </authorList>
    </citation>
    <scope>NUCLEOTIDE SEQUENCE</scope>
    <source>
        <strain evidence="3">CGMCC 1.16134</strain>
    </source>
</reference>
<keyword evidence="1 2" id="KW-0732">Signal</keyword>
<name>A0A917FM72_9BACL</name>